<dbReference type="InterPro" id="IPR002401">
    <property type="entry name" value="Cyt_P450_E_grp-I"/>
</dbReference>
<dbReference type="InterPro" id="IPR036396">
    <property type="entry name" value="Cyt_P450_sf"/>
</dbReference>
<dbReference type="GO" id="GO:0016705">
    <property type="term" value="F:oxidoreductase activity, acting on paired donors, with incorporation or reduction of molecular oxygen"/>
    <property type="evidence" value="ECO:0007669"/>
    <property type="project" value="InterPro"/>
</dbReference>
<evidence type="ECO:0000256" key="14">
    <source>
        <dbReference type="RuleBase" id="RU000461"/>
    </source>
</evidence>
<keyword evidence="5 13" id="KW-0349">Heme</keyword>
<evidence type="ECO:0000256" key="12">
    <source>
        <dbReference type="ARBA" id="ARBA00023136"/>
    </source>
</evidence>
<dbReference type="SUPFAM" id="SSF48264">
    <property type="entry name" value="Cytochrome P450"/>
    <property type="match status" value="1"/>
</dbReference>
<dbReference type="Proteomes" id="UP001221142">
    <property type="component" value="Unassembled WGS sequence"/>
</dbReference>
<dbReference type="PRINTS" id="PR00463">
    <property type="entry name" value="EP450I"/>
</dbReference>
<dbReference type="PRINTS" id="PR00385">
    <property type="entry name" value="P450"/>
</dbReference>
<keyword evidence="11 14" id="KW-0503">Monooxygenase</keyword>
<keyword evidence="10 13" id="KW-0408">Iron</keyword>
<dbReference type="GO" id="GO:0004497">
    <property type="term" value="F:monooxygenase activity"/>
    <property type="evidence" value="ECO:0007669"/>
    <property type="project" value="UniProtKB-KW"/>
</dbReference>
<proteinExistence type="inferred from homology"/>
<comment type="cofactor">
    <cofactor evidence="1 13">
        <name>heme</name>
        <dbReference type="ChEBI" id="CHEBI:30413"/>
    </cofactor>
</comment>
<keyword evidence="12" id="KW-0472">Membrane</keyword>
<keyword evidence="8" id="KW-1133">Transmembrane helix</keyword>
<evidence type="ECO:0000256" key="6">
    <source>
        <dbReference type="ARBA" id="ARBA00022692"/>
    </source>
</evidence>
<name>A0AAD7FRS4_9AGAR</name>
<evidence type="ECO:0000256" key="10">
    <source>
        <dbReference type="ARBA" id="ARBA00023004"/>
    </source>
</evidence>
<evidence type="ECO:0000256" key="2">
    <source>
        <dbReference type="ARBA" id="ARBA00004370"/>
    </source>
</evidence>
<evidence type="ECO:0000256" key="11">
    <source>
        <dbReference type="ARBA" id="ARBA00023033"/>
    </source>
</evidence>
<keyword evidence="9 14" id="KW-0560">Oxidoreductase</keyword>
<accession>A0AAD7FRS4</accession>
<evidence type="ECO:0000256" key="8">
    <source>
        <dbReference type="ARBA" id="ARBA00022989"/>
    </source>
</evidence>
<keyword evidence="6" id="KW-0812">Transmembrane</keyword>
<keyword evidence="16" id="KW-1185">Reference proteome</keyword>
<evidence type="ECO:0000256" key="7">
    <source>
        <dbReference type="ARBA" id="ARBA00022723"/>
    </source>
</evidence>
<dbReference type="PANTHER" id="PTHR24305:SF166">
    <property type="entry name" value="CYTOCHROME P450 12A4, MITOCHONDRIAL-RELATED"/>
    <property type="match status" value="1"/>
</dbReference>
<evidence type="ECO:0000256" key="1">
    <source>
        <dbReference type="ARBA" id="ARBA00001971"/>
    </source>
</evidence>
<dbReference type="AlphaFoldDB" id="A0AAD7FRS4"/>
<comment type="similarity">
    <text evidence="4 14">Belongs to the cytochrome P450 family.</text>
</comment>
<gene>
    <name evidence="15" type="ORF">FB45DRAFT_470927</name>
</gene>
<dbReference type="Pfam" id="PF00067">
    <property type="entry name" value="p450"/>
    <property type="match status" value="2"/>
</dbReference>
<dbReference type="Gene3D" id="1.10.630.10">
    <property type="entry name" value="Cytochrome P450"/>
    <property type="match status" value="1"/>
</dbReference>
<organism evidence="15 16">
    <name type="scientific">Roridomyces roridus</name>
    <dbReference type="NCBI Taxonomy" id="1738132"/>
    <lineage>
        <taxon>Eukaryota</taxon>
        <taxon>Fungi</taxon>
        <taxon>Dikarya</taxon>
        <taxon>Basidiomycota</taxon>
        <taxon>Agaricomycotina</taxon>
        <taxon>Agaricomycetes</taxon>
        <taxon>Agaricomycetidae</taxon>
        <taxon>Agaricales</taxon>
        <taxon>Marasmiineae</taxon>
        <taxon>Mycenaceae</taxon>
        <taxon>Roridomyces</taxon>
    </lineage>
</organism>
<reference evidence="15" key="1">
    <citation type="submission" date="2023-03" db="EMBL/GenBank/DDBJ databases">
        <title>Massive genome expansion in bonnet fungi (Mycena s.s.) driven by repeated elements and novel gene families across ecological guilds.</title>
        <authorList>
            <consortium name="Lawrence Berkeley National Laboratory"/>
            <person name="Harder C.B."/>
            <person name="Miyauchi S."/>
            <person name="Viragh M."/>
            <person name="Kuo A."/>
            <person name="Thoen E."/>
            <person name="Andreopoulos B."/>
            <person name="Lu D."/>
            <person name="Skrede I."/>
            <person name="Drula E."/>
            <person name="Henrissat B."/>
            <person name="Morin E."/>
            <person name="Kohler A."/>
            <person name="Barry K."/>
            <person name="LaButti K."/>
            <person name="Morin E."/>
            <person name="Salamov A."/>
            <person name="Lipzen A."/>
            <person name="Mereny Z."/>
            <person name="Hegedus B."/>
            <person name="Baldrian P."/>
            <person name="Stursova M."/>
            <person name="Weitz H."/>
            <person name="Taylor A."/>
            <person name="Grigoriev I.V."/>
            <person name="Nagy L.G."/>
            <person name="Martin F."/>
            <person name="Kauserud H."/>
        </authorList>
    </citation>
    <scope>NUCLEOTIDE SEQUENCE</scope>
    <source>
        <strain evidence="15">9284</strain>
    </source>
</reference>
<comment type="caution">
    <text evidence="15">The sequence shown here is derived from an EMBL/GenBank/DDBJ whole genome shotgun (WGS) entry which is preliminary data.</text>
</comment>
<dbReference type="GO" id="GO:0016020">
    <property type="term" value="C:membrane"/>
    <property type="evidence" value="ECO:0007669"/>
    <property type="project" value="UniProtKB-SubCell"/>
</dbReference>
<dbReference type="InterPro" id="IPR001128">
    <property type="entry name" value="Cyt_P450"/>
</dbReference>
<evidence type="ECO:0000256" key="9">
    <source>
        <dbReference type="ARBA" id="ARBA00023002"/>
    </source>
</evidence>
<evidence type="ECO:0000256" key="4">
    <source>
        <dbReference type="ARBA" id="ARBA00010617"/>
    </source>
</evidence>
<dbReference type="GO" id="GO:0020037">
    <property type="term" value="F:heme binding"/>
    <property type="evidence" value="ECO:0007669"/>
    <property type="project" value="InterPro"/>
</dbReference>
<dbReference type="GO" id="GO:0005506">
    <property type="term" value="F:iron ion binding"/>
    <property type="evidence" value="ECO:0007669"/>
    <property type="project" value="InterPro"/>
</dbReference>
<feature type="binding site" description="axial binding residue" evidence="13">
    <location>
        <position position="361"/>
    </location>
    <ligand>
        <name>heme</name>
        <dbReference type="ChEBI" id="CHEBI:30413"/>
    </ligand>
    <ligandPart>
        <name>Fe</name>
        <dbReference type="ChEBI" id="CHEBI:18248"/>
    </ligandPart>
</feature>
<comment type="subcellular location">
    <subcellularLocation>
        <location evidence="2">Membrane</location>
    </subcellularLocation>
</comment>
<evidence type="ECO:0000313" key="15">
    <source>
        <dbReference type="EMBL" id="KAJ7634640.1"/>
    </source>
</evidence>
<protein>
    <submittedName>
        <fullName evidence="15">Cytochrome P450</fullName>
    </submittedName>
</protein>
<dbReference type="PANTHER" id="PTHR24305">
    <property type="entry name" value="CYTOCHROME P450"/>
    <property type="match status" value="1"/>
</dbReference>
<dbReference type="InterPro" id="IPR050121">
    <property type="entry name" value="Cytochrome_P450_monoxygenase"/>
</dbReference>
<comment type="pathway">
    <text evidence="3">Secondary metabolite biosynthesis; terpenoid biosynthesis.</text>
</comment>
<sequence>MVSSEGAEWKRQRSIATPAFNETSDSFLWIEMTRILKEWFEELDSRPDDSDGSISFETVGDLSQLTLLTQLTILIGASAGFAFWKDDRLALRTILEQSTRVSNLAIKALTPKWLFALSSRVHLPVVSKILSHTNGIYAAVRVHMLDLVSDSRAWVVGRKASQMDAGLLRYLVEANMAESKHRALSDDELLANIFVLLIAGNETSAHAISLAVALLALYPIVQEKVYQETLGVWPDSVSESTTMAYEKCMPKLKYTGATFHETLRLFPTISRLCKVTHSDATLTAHRFTCTATGEVSHVMPVFTVPVKEGSLVMIDILALHKNPIYWGKDAEEFRPERFIDTDTYRWPRDAFFAFSSGPRNCLGQRIALTLGVCVLANLVRRYQITLPAHLEGKPFEEQKRLLLRWIPGVTMTPLDCRVRLRRRDN</sequence>
<dbReference type="InterPro" id="IPR017972">
    <property type="entry name" value="Cyt_P450_CS"/>
</dbReference>
<evidence type="ECO:0000256" key="3">
    <source>
        <dbReference type="ARBA" id="ARBA00004721"/>
    </source>
</evidence>
<evidence type="ECO:0000256" key="5">
    <source>
        <dbReference type="ARBA" id="ARBA00022617"/>
    </source>
</evidence>
<dbReference type="EMBL" id="JARKIF010000007">
    <property type="protein sequence ID" value="KAJ7634640.1"/>
    <property type="molecule type" value="Genomic_DNA"/>
</dbReference>
<evidence type="ECO:0000313" key="16">
    <source>
        <dbReference type="Proteomes" id="UP001221142"/>
    </source>
</evidence>
<evidence type="ECO:0000256" key="13">
    <source>
        <dbReference type="PIRSR" id="PIRSR602401-1"/>
    </source>
</evidence>
<dbReference type="PROSITE" id="PS00086">
    <property type="entry name" value="CYTOCHROME_P450"/>
    <property type="match status" value="1"/>
</dbReference>
<keyword evidence="7 13" id="KW-0479">Metal-binding</keyword>